<dbReference type="EMBL" id="FNJI01000043">
    <property type="protein sequence ID" value="SDP74689.1"/>
    <property type="molecule type" value="Genomic_DNA"/>
</dbReference>
<feature type="transmembrane region" description="Helical" evidence="6">
    <location>
        <begin position="249"/>
        <end position="270"/>
    </location>
</feature>
<evidence type="ECO:0000313" key="7">
    <source>
        <dbReference type="EMBL" id="SDP74689.1"/>
    </source>
</evidence>
<feature type="transmembrane region" description="Helical" evidence="6">
    <location>
        <begin position="360"/>
        <end position="381"/>
    </location>
</feature>
<dbReference type="PANTHER" id="PTHR30569:SF0">
    <property type="entry name" value="CYTOSINE PERMEASE"/>
    <property type="match status" value="1"/>
</dbReference>
<feature type="transmembrane region" description="Helical" evidence="6">
    <location>
        <begin position="401"/>
        <end position="425"/>
    </location>
</feature>
<dbReference type="InterPro" id="IPR001248">
    <property type="entry name" value="Pur-cyt_permease"/>
</dbReference>
<feature type="transmembrane region" description="Helical" evidence="6">
    <location>
        <begin position="62"/>
        <end position="85"/>
    </location>
</feature>
<comment type="subcellular location">
    <subcellularLocation>
        <location evidence="1">Membrane</location>
        <topology evidence="1">Multi-pass membrane protein</topology>
    </subcellularLocation>
</comment>
<comment type="similarity">
    <text evidence="2">Belongs to the purine-cytosine permease (2.A.39) family.</text>
</comment>
<keyword evidence="3 6" id="KW-0812">Transmembrane</keyword>
<gene>
    <name evidence="7" type="ORF">SAMN05660330_03925</name>
</gene>
<evidence type="ECO:0000256" key="5">
    <source>
        <dbReference type="ARBA" id="ARBA00023136"/>
    </source>
</evidence>
<dbReference type="Gene3D" id="1.10.4160.10">
    <property type="entry name" value="Hydantoin permease"/>
    <property type="match status" value="1"/>
</dbReference>
<evidence type="ECO:0000256" key="6">
    <source>
        <dbReference type="SAM" id="Phobius"/>
    </source>
</evidence>
<feature type="transmembrane region" description="Helical" evidence="6">
    <location>
        <begin position="145"/>
        <end position="164"/>
    </location>
</feature>
<accession>A0A1H0V7Z7</accession>
<evidence type="ECO:0000256" key="4">
    <source>
        <dbReference type="ARBA" id="ARBA00022989"/>
    </source>
</evidence>
<feature type="transmembrane region" description="Helical" evidence="6">
    <location>
        <begin position="290"/>
        <end position="319"/>
    </location>
</feature>
<feature type="transmembrane region" description="Helical" evidence="6">
    <location>
        <begin position="29"/>
        <end position="56"/>
    </location>
</feature>
<evidence type="ECO:0000256" key="1">
    <source>
        <dbReference type="ARBA" id="ARBA00004141"/>
    </source>
</evidence>
<keyword evidence="5 6" id="KW-0472">Membrane</keyword>
<feature type="transmembrane region" description="Helical" evidence="6">
    <location>
        <begin position="105"/>
        <end position="125"/>
    </location>
</feature>
<feature type="transmembrane region" description="Helical" evidence="6">
    <location>
        <begin position="176"/>
        <end position="198"/>
    </location>
</feature>
<dbReference type="PANTHER" id="PTHR30569">
    <property type="entry name" value="CYTOSINE TRANSPORTER CODB"/>
    <property type="match status" value="1"/>
</dbReference>
<dbReference type="AlphaFoldDB" id="A0A1H0V7Z7"/>
<organism evidence="7 8">
    <name type="scientific">Desulforhopalus singaporensis</name>
    <dbReference type="NCBI Taxonomy" id="91360"/>
    <lineage>
        <taxon>Bacteria</taxon>
        <taxon>Pseudomonadati</taxon>
        <taxon>Thermodesulfobacteriota</taxon>
        <taxon>Desulfobulbia</taxon>
        <taxon>Desulfobulbales</taxon>
        <taxon>Desulfocapsaceae</taxon>
        <taxon>Desulforhopalus</taxon>
    </lineage>
</organism>
<dbReference type="GO" id="GO:0015209">
    <property type="term" value="F:cytosine transmembrane transporter activity"/>
    <property type="evidence" value="ECO:0007669"/>
    <property type="project" value="InterPro"/>
</dbReference>
<keyword evidence="4 6" id="KW-1133">Transmembrane helix</keyword>
<evidence type="ECO:0000256" key="3">
    <source>
        <dbReference type="ARBA" id="ARBA00022692"/>
    </source>
</evidence>
<feature type="transmembrane region" description="Helical" evidence="6">
    <location>
        <begin position="331"/>
        <end position="354"/>
    </location>
</feature>
<evidence type="ECO:0000256" key="2">
    <source>
        <dbReference type="ARBA" id="ARBA00008974"/>
    </source>
</evidence>
<dbReference type="Proteomes" id="UP000199073">
    <property type="component" value="Unassembled WGS sequence"/>
</dbReference>
<keyword evidence="8" id="KW-1185">Reference proteome</keyword>
<name>A0A1H0V7Z7_9BACT</name>
<protein>
    <submittedName>
        <fullName evidence="7">Nucleobase:cation symporter-1, NCS1 family</fullName>
    </submittedName>
</protein>
<sequence>MSTTMDSRATHEAIEGTWPVLPKERIWGAWGLTAVAISAGVAAWSYMIGGYVAYYLDAVMGTYAMIAGSLVGMFFVVLATIPCSVRYGVDTITASIPQFGVRGSYFSIFLQYASILGWNCLLLILLGRATGRIALAAGWVGESGVSTVSALGSLAAITVSWLLLRKGAESIRNYSYFISIIVTSLALWILYKLITGFGTEAILSGKPLASSGDRLWDYTAGLEILVASVLSWWPYMGGIVRMVPSARQAAWPAMLCMGLPTGVISLIGLYSALVTGDSDPTAWLIQFGGVYLGIGALVFLAMANIGTAVVGAYVASIGLKQIPVFQKGVSWNWITFIVLLPVAVIAVLIPNFFFDNTGSFFAFLGVFFAPVCGIQIVDYFLLRKQQVNSLGLYQTDTDSPYYFFGGINPAGVLGVLAGFFSYVYLLNPVSYVSHAPFKYTSASIPALVISALVYYGATKILCRNMGDYNN</sequence>
<feature type="transmembrane region" description="Helical" evidence="6">
    <location>
        <begin position="218"/>
        <end position="237"/>
    </location>
</feature>
<dbReference type="STRING" id="91360.SAMN05660330_03925"/>
<reference evidence="7 8" key="1">
    <citation type="submission" date="2016-10" db="EMBL/GenBank/DDBJ databases">
        <authorList>
            <person name="de Groot N.N."/>
        </authorList>
    </citation>
    <scope>NUCLEOTIDE SEQUENCE [LARGE SCALE GENOMIC DNA]</scope>
    <source>
        <strain evidence="7 8">DSM 12130</strain>
    </source>
</reference>
<dbReference type="InterPro" id="IPR030191">
    <property type="entry name" value="CodB"/>
</dbReference>
<dbReference type="Pfam" id="PF02133">
    <property type="entry name" value="Transp_cyt_pur"/>
    <property type="match status" value="1"/>
</dbReference>
<dbReference type="GO" id="GO:0005886">
    <property type="term" value="C:plasma membrane"/>
    <property type="evidence" value="ECO:0007669"/>
    <property type="project" value="TreeGrafter"/>
</dbReference>
<feature type="transmembrane region" description="Helical" evidence="6">
    <location>
        <begin position="437"/>
        <end position="457"/>
    </location>
</feature>
<evidence type="ECO:0000313" key="8">
    <source>
        <dbReference type="Proteomes" id="UP000199073"/>
    </source>
</evidence>
<proteinExistence type="inferred from homology"/>
<dbReference type="RefSeq" id="WP_176761329.1">
    <property type="nucleotide sequence ID" value="NZ_FNJI01000043.1"/>
</dbReference>